<accession>X0UU67</accession>
<dbReference type="EMBL" id="BARS01016898">
    <property type="protein sequence ID" value="GAF91965.1"/>
    <property type="molecule type" value="Genomic_DNA"/>
</dbReference>
<evidence type="ECO:0008006" key="2">
    <source>
        <dbReference type="Google" id="ProtNLM"/>
    </source>
</evidence>
<proteinExistence type="predicted"/>
<evidence type="ECO:0000313" key="1">
    <source>
        <dbReference type="EMBL" id="GAF91965.1"/>
    </source>
</evidence>
<comment type="caution">
    <text evidence="1">The sequence shown here is derived from an EMBL/GenBank/DDBJ whole genome shotgun (WGS) entry which is preliminary data.</text>
</comment>
<sequence>TILSSYGAAPDDLRQALALIRQGKIDVKSMISHKLPLEKIQEGFKIVAEAKESLKVIIEYR</sequence>
<dbReference type="Gene3D" id="3.90.180.10">
    <property type="entry name" value="Medium-chain alcohol dehydrogenases, catalytic domain"/>
    <property type="match status" value="1"/>
</dbReference>
<protein>
    <recommendedName>
        <fullName evidence="2">Alcohol dehydrogenase-like C-terminal domain-containing protein</fullName>
    </recommendedName>
</protein>
<name>X0UU67_9ZZZZ</name>
<dbReference type="AlphaFoldDB" id="X0UU67"/>
<gene>
    <name evidence="1" type="ORF">S01H1_27715</name>
</gene>
<feature type="non-terminal residue" evidence="1">
    <location>
        <position position="1"/>
    </location>
</feature>
<reference evidence="1" key="1">
    <citation type="journal article" date="2014" name="Front. Microbiol.">
        <title>High frequency of phylogenetically diverse reductive dehalogenase-homologous genes in deep subseafloor sedimentary metagenomes.</title>
        <authorList>
            <person name="Kawai M."/>
            <person name="Futagami T."/>
            <person name="Toyoda A."/>
            <person name="Takaki Y."/>
            <person name="Nishi S."/>
            <person name="Hori S."/>
            <person name="Arai W."/>
            <person name="Tsubouchi T."/>
            <person name="Morono Y."/>
            <person name="Uchiyama I."/>
            <person name="Ito T."/>
            <person name="Fujiyama A."/>
            <person name="Inagaki F."/>
            <person name="Takami H."/>
        </authorList>
    </citation>
    <scope>NUCLEOTIDE SEQUENCE</scope>
    <source>
        <strain evidence="1">Expedition CK06-06</strain>
    </source>
</reference>
<organism evidence="1">
    <name type="scientific">marine sediment metagenome</name>
    <dbReference type="NCBI Taxonomy" id="412755"/>
    <lineage>
        <taxon>unclassified sequences</taxon>
        <taxon>metagenomes</taxon>
        <taxon>ecological metagenomes</taxon>
    </lineage>
</organism>